<dbReference type="SUPFAM" id="SSF82754">
    <property type="entry name" value="C-terminal, gelsolin-like domain of Sec23/24"/>
    <property type="match status" value="1"/>
</dbReference>
<dbReference type="GO" id="GO:0090110">
    <property type="term" value="P:COPII-coated vesicle cargo loading"/>
    <property type="evidence" value="ECO:0007669"/>
    <property type="project" value="TreeGrafter"/>
</dbReference>
<reference evidence="10" key="1">
    <citation type="journal article" date="2018" name="Nat. Microbiol.">
        <title>Leveraging single-cell genomics to expand the fungal tree of life.</title>
        <authorList>
            <person name="Ahrendt S.R."/>
            <person name="Quandt C.A."/>
            <person name="Ciobanu D."/>
            <person name="Clum A."/>
            <person name="Salamov A."/>
            <person name="Andreopoulos B."/>
            <person name="Cheng J.F."/>
            <person name="Woyke T."/>
            <person name="Pelin A."/>
            <person name="Henrissat B."/>
            <person name="Reynolds N.K."/>
            <person name="Benny G.L."/>
            <person name="Smith M.E."/>
            <person name="James T.Y."/>
            <person name="Grigoriev I.V."/>
        </authorList>
    </citation>
    <scope>NUCLEOTIDE SEQUENCE [LARGE SCALE GENOMIC DNA]</scope>
    <source>
        <strain evidence="10">ATCC 52028</strain>
    </source>
</reference>
<dbReference type="Pfam" id="PF08033">
    <property type="entry name" value="Sec23_BS"/>
    <property type="match status" value="1"/>
</dbReference>
<keyword evidence="2" id="KW-0813">Transport</keyword>
<dbReference type="Gene3D" id="1.20.120.730">
    <property type="entry name" value="Sec23/Sec24 helical domain"/>
    <property type="match status" value="1"/>
</dbReference>
<feature type="domain" description="Zinc finger Sec23/Sec24-type" evidence="5">
    <location>
        <begin position="111"/>
        <end position="149"/>
    </location>
</feature>
<evidence type="ECO:0000313" key="10">
    <source>
        <dbReference type="Proteomes" id="UP000274922"/>
    </source>
</evidence>
<dbReference type="SUPFAM" id="SSF81811">
    <property type="entry name" value="Helical domain of Sec23/24"/>
    <property type="match status" value="1"/>
</dbReference>
<dbReference type="PANTHER" id="PTHR13803">
    <property type="entry name" value="SEC24-RELATED PROTEIN"/>
    <property type="match status" value="1"/>
</dbReference>
<dbReference type="GO" id="GO:0000149">
    <property type="term" value="F:SNARE binding"/>
    <property type="evidence" value="ECO:0007669"/>
    <property type="project" value="TreeGrafter"/>
</dbReference>
<evidence type="ECO:0000256" key="1">
    <source>
        <dbReference type="ARBA" id="ARBA00008334"/>
    </source>
</evidence>
<evidence type="ECO:0000259" key="4">
    <source>
        <dbReference type="Pfam" id="PF00626"/>
    </source>
</evidence>
<sequence>MVGGANRQRINPDQIPSPVAVQELDASVHEATPYLTSNRTVMPPHAATRFTAIDQGISSPRFMRLSTYAVPASDDVLAASGLPLALVVQPMADLAPEEEPIPVVDFGPAGPPRCERCKAYVNPYFQFVENGRRMRCNLCQFASVVRDDYFCNLDGSGRRMDVMQRPELLYGTVEFAAPKEYCARAPKPARFLFVLDVSAPALVSGMLEHALAGIRAYLYPRGPPDADDGVEIGRAAAHPRLPAGAEIGFLTFDRALHFYNVSAGLEGPQMLVVSDVDDVFAPLQRGVFVDPVSQRALIEQWFDQVPKLFSAAGGVGGGPAAAGAAAGAAAAESVFGAAMQAAHLLLKETGGRILTFAASLPVVGPGALKYREDRSVIGTDKERQLFEPADYFYVKLGHDLSADGICVSLFLCPKNYVDVATLGVLATLTGGDTTHYMSFEGGRDGDRLRGDVQNALGRTFAYDALLRIRTSNHLKPQEYFGNFCMRNATDMELAGCDALRAFACSLRHDGKLVDRDASFQAALLYTTGDGQRRIRLHNLVTPVTTEVAQVFKMADLDAIVNVTMKAAISRSVTVPLKEVRESLNAQCVRVLVSYRKHCAASASPGQLILPESCKLYPIYCLAMLKRRAFRTGNMSSDVRVASMRFLKSMAVEESVAFLYPRMVQLTQMDPQVGQPVYASAVSQQLRMQGVTNVPKGIRMPTRLRLSYERMRPDAAYFVENGVSLFLWLGAQLPATWLQDVLGVGSLEAVDLTMRRLPVRATPLSQQVRAVQRGLARSRNGYMPLQVVRQGMDQFLELEFGNMLVEDQNLDNMNYVDYLCAVHRNVQNELADSR</sequence>
<dbReference type="Pfam" id="PF04810">
    <property type="entry name" value="zf-Sec23_Sec24"/>
    <property type="match status" value="1"/>
</dbReference>
<dbReference type="Gene3D" id="3.40.50.410">
    <property type="entry name" value="von Willebrand factor, type A domain"/>
    <property type="match status" value="1"/>
</dbReference>
<dbReference type="InterPro" id="IPR036180">
    <property type="entry name" value="Gelsolin-like_dom_sf"/>
</dbReference>
<dbReference type="Proteomes" id="UP000274922">
    <property type="component" value="Unassembled WGS sequence"/>
</dbReference>
<keyword evidence="10" id="KW-1185">Reference proteome</keyword>
<feature type="domain" description="Sec23/Sec24 beta-sandwich" evidence="8">
    <location>
        <begin position="461"/>
        <end position="544"/>
    </location>
</feature>
<feature type="domain" description="Sec23/Sec24 helical" evidence="7">
    <location>
        <begin position="555"/>
        <end position="655"/>
    </location>
</feature>
<proteinExistence type="inferred from homology"/>
<dbReference type="InterPro" id="IPR006896">
    <property type="entry name" value="Sec23/24_trunk_dom"/>
</dbReference>
<evidence type="ECO:0000259" key="8">
    <source>
        <dbReference type="Pfam" id="PF08033"/>
    </source>
</evidence>
<evidence type="ECO:0000259" key="5">
    <source>
        <dbReference type="Pfam" id="PF04810"/>
    </source>
</evidence>
<dbReference type="GO" id="GO:0008270">
    <property type="term" value="F:zinc ion binding"/>
    <property type="evidence" value="ECO:0007669"/>
    <property type="project" value="InterPro"/>
</dbReference>
<keyword evidence="3" id="KW-0653">Protein transport</keyword>
<feature type="domain" description="Gelsolin-like" evidence="4">
    <location>
        <begin position="699"/>
        <end position="757"/>
    </location>
</feature>
<dbReference type="GO" id="GO:0070971">
    <property type="term" value="C:endoplasmic reticulum exit site"/>
    <property type="evidence" value="ECO:0007669"/>
    <property type="project" value="TreeGrafter"/>
</dbReference>
<dbReference type="Pfam" id="PF00626">
    <property type="entry name" value="Gelsolin"/>
    <property type="match status" value="1"/>
</dbReference>
<evidence type="ECO:0008006" key="11">
    <source>
        <dbReference type="Google" id="ProtNLM"/>
    </source>
</evidence>
<evidence type="ECO:0000313" key="9">
    <source>
        <dbReference type="EMBL" id="RKO99473.1"/>
    </source>
</evidence>
<organism evidence="9 10">
    <name type="scientific">Caulochytrium protostelioides</name>
    <dbReference type="NCBI Taxonomy" id="1555241"/>
    <lineage>
        <taxon>Eukaryota</taxon>
        <taxon>Fungi</taxon>
        <taxon>Fungi incertae sedis</taxon>
        <taxon>Chytridiomycota</taxon>
        <taxon>Chytridiomycota incertae sedis</taxon>
        <taxon>Chytridiomycetes</taxon>
        <taxon>Caulochytriales</taxon>
        <taxon>Caulochytriaceae</taxon>
        <taxon>Caulochytrium</taxon>
    </lineage>
</organism>
<dbReference type="SUPFAM" id="SSF53300">
    <property type="entry name" value="vWA-like"/>
    <property type="match status" value="1"/>
</dbReference>
<dbReference type="STRING" id="1555241.A0A4P9X378"/>
<dbReference type="Gene3D" id="2.30.30.380">
    <property type="entry name" value="Zn-finger domain of Sec23/24"/>
    <property type="match status" value="1"/>
</dbReference>
<dbReference type="InterPro" id="IPR007123">
    <property type="entry name" value="Gelsolin-like_dom"/>
</dbReference>
<dbReference type="InterPro" id="IPR036175">
    <property type="entry name" value="Sec23/24_helical_dom_sf"/>
</dbReference>
<dbReference type="InterPro" id="IPR012990">
    <property type="entry name" value="Beta-sandwich_Sec23_24"/>
</dbReference>
<dbReference type="Pfam" id="PF04811">
    <property type="entry name" value="Sec23_trunk"/>
    <property type="match status" value="1"/>
</dbReference>
<dbReference type="GO" id="GO:0006886">
    <property type="term" value="P:intracellular protein transport"/>
    <property type="evidence" value="ECO:0007669"/>
    <property type="project" value="InterPro"/>
</dbReference>
<dbReference type="InterPro" id="IPR006900">
    <property type="entry name" value="Sec23/24_helical_dom"/>
</dbReference>
<dbReference type="InterPro" id="IPR036174">
    <property type="entry name" value="Znf_Sec23_Sec24_sf"/>
</dbReference>
<dbReference type="SUPFAM" id="SSF81995">
    <property type="entry name" value="beta-sandwich domain of Sec23/24"/>
    <property type="match status" value="1"/>
</dbReference>
<accession>A0A4P9X378</accession>
<protein>
    <recommendedName>
        <fullName evidence="11">Beta-sandwich domain of Sec23/24</fullName>
    </recommendedName>
</protein>
<dbReference type="Gene3D" id="2.60.40.1670">
    <property type="entry name" value="beta-sandwich domain of Sec23/24"/>
    <property type="match status" value="1"/>
</dbReference>
<name>A0A4P9X378_9FUNG</name>
<evidence type="ECO:0000256" key="3">
    <source>
        <dbReference type="ARBA" id="ARBA00022927"/>
    </source>
</evidence>
<comment type="similarity">
    <text evidence="1">Belongs to the SEC23/SEC24 family. SEC24 subfamily.</text>
</comment>
<dbReference type="PANTHER" id="PTHR13803:SF4">
    <property type="entry name" value="SECRETORY 24CD, ISOFORM C"/>
    <property type="match status" value="1"/>
</dbReference>
<dbReference type="EMBL" id="ML014282">
    <property type="protein sequence ID" value="RKO99473.1"/>
    <property type="molecule type" value="Genomic_DNA"/>
</dbReference>
<dbReference type="AlphaFoldDB" id="A0A4P9X378"/>
<dbReference type="InterPro" id="IPR036465">
    <property type="entry name" value="vWFA_dom_sf"/>
</dbReference>
<dbReference type="Gene3D" id="3.40.20.10">
    <property type="entry name" value="Severin"/>
    <property type="match status" value="1"/>
</dbReference>
<dbReference type="InterPro" id="IPR029006">
    <property type="entry name" value="ADF-H/Gelsolin-like_dom_sf"/>
</dbReference>
<feature type="domain" description="Sec23/Sec24 trunk" evidence="6">
    <location>
        <begin position="186"/>
        <end position="454"/>
    </location>
</feature>
<evidence type="ECO:0000259" key="7">
    <source>
        <dbReference type="Pfam" id="PF04815"/>
    </source>
</evidence>
<dbReference type="InterPro" id="IPR006895">
    <property type="entry name" value="Znf_Sec23_Sec24"/>
</dbReference>
<dbReference type="GO" id="GO:0030127">
    <property type="term" value="C:COPII vesicle coat"/>
    <property type="evidence" value="ECO:0007669"/>
    <property type="project" value="InterPro"/>
</dbReference>
<dbReference type="SUPFAM" id="SSF82919">
    <property type="entry name" value="Zn-finger domain of Sec23/24"/>
    <property type="match status" value="1"/>
</dbReference>
<gene>
    <name evidence="9" type="ORF">CXG81DRAFT_14465</name>
</gene>
<dbReference type="OrthoDB" id="49016at2759"/>
<dbReference type="InterPro" id="IPR050550">
    <property type="entry name" value="SEC23_SEC24_subfamily"/>
</dbReference>
<evidence type="ECO:0000256" key="2">
    <source>
        <dbReference type="ARBA" id="ARBA00022448"/>
    </source>
</evidence>
<dbReference type="Pfam" id="PF04815">
    <property type="entry name" value="Sec23_helical"/>
    <property type="match status" value="1"/>
</dbReference>
<evidence type="ECO:0000259" key="6">
    <source>
        <dbReference type="Pfam" id="PF04811"/>
    </source>
</evidence>